<protein>
    <submittedName>
        <fullName evidence="1">Uncharacterized protein</fullName>
    </submittedName>
</protein>
<proteinExistence type="predicted"/>
<organism evidence="1 2">
    <name type="scientific">Blastomyces percursus</name>
    <dbReference type="NCBI Taxonomy" id="1658174"/>
    <lineage>
        <taxon>Eukaryota</taxon>
        <taxon>Fungi</taxon>
        <taxon>Dikarya</taxon>
        <taxon>Ascomycota</taxon>
        <taxon>Pezizomycotina</taxon>
        <taxon>Eurotiomycetes</taxon>
        <taxon>Eurotiomycetidae</taxon>
        <taxon>Onygenales</taxon>
        <taxon>Ajellomycetaceae</taxon>
        <taxon>Blastomyces</taxon>
    </lineage>
</organism>
<comment type="caution">
    <text evidence="1">The sequence shown here is derived from an EMBL/GenBank/DDBJ whole genome shotgun (WGS) entry which is preliminary data.</text>
</comment>
<evidence type="ECO:0000313" key="1">
    <source>
        <dbReference type="EMBL" id="OJD27901.1"/>
    </source>
</evidence>
<accession>A0A1J9RJX0</accession>
<dbReference type="EMBL" id="LGTZ01000052">
    <property type="protein sequence ID" value="OJD27901.1"/>
    <property type="molecule type" value="Genomic_DNA"/>
</dbReference>
<dbReference type="Proteomes" id="UP000242791">
    <property type="component" value="Unassembled WGS sequence"/>
</dbReference>
<evidence type="ECO:0000313" key="2">
    <source>
        <dbReference type="Proteomes" id="UP000242791"/>
    </source>
</evidence>
<reference evidence="1 2" key="1">
    <citation type="submission" date="2015-08" db="EMBL/GenBank/DDBJ databases">
        <title>Emmonsia species relationships and genome sequence.</title>
        <authorList>
            <person name="Cuomo C.A."/>
            <person name="Schwartz I.S."/>
            <person name="Kenyon C."/>
            <person name="De Hoog G.S."/>
            <person name="Govender N.P."/>
            <person name="Botha A."/>
            <person name="Moreno L."/>
            <person name="De Vries M."/>
            <person name="Munoz J.F."/>
            <person name="Stielow J.B."/>
        </authorList>
    </citation>
    <scope>NUCLEOTIDE SEQUENCE [LARGE SCALE GENOMIC DNA]</scope>
    <source>
        <strain evidence="1 2">EI222</strain>
    </source>
</reference>
<sequence>MRYGVRLLGVRTGQSNSTCFANSRSCISIEKGWFADRELVGSEQFDQTRVLKAKGYLEYRFIRGHGIPCFPAQEDYLLGTCMLKKEVATAILSRFYTGFVSPEVGELGTIDRCHLVVEATLDWQDRIPAEVKVLQWSNWGTPDVSRVGY</sequence>
<dbReference type="VEuPathDB" id="FungiDB:ACJ73_00694"/>
<name>A0A1J9RJX0_9EURO</name>
<keyword evidence="2" id="KW-1185">Reference proteome</keyword>
<dbReference type="AlphaFoldDB" id="A0A1J9RJX0"/>
<gene>
    <name evidence="1" type="ORF">ACJ73_00694</name>
</gene>